<dbReference type="EMBL" id="MH697589">
    <property type="protein sequence ID" value="AXQ52920.1"/>
    <property type="molecule type" value="Genomic_DNA"/>
</dbReference>
<dbReference type="KEGG" id="vg:54999131"/>
<gene>
    <name evidence="1" type="primary">57</name>
    <name evidence="1" type="ORF">SEA_NEFERTHENA_57</name>
</gene>
<sequence>MNADRRMAGRVLVELLNEGSINGEISDQAHEVIGETLAHLQKGEYHQLRSQEKYDGTSPSNTKQVAICRVALPALEAAMHAYNSDDFGECITQVTIAIETDGTPPKKERRKRRGNG</sequence>
<organism evidence="1 2">
    <name type="scientific">Microbacterium phage Neferthena</name>
    <dbReference type="NCBI Taxonomy" id="2301539"/>
    <lineage>
        <taxon>Viruses</taxon>
        <taxon>Duplodnaviria</taxon>
        <taxon>Heunggongvirae</taxon>
        <taxon>Uroviricota</taxon>
        <taxon>Caudoviricetes</taxon>
        <taxon>Neferthenavirus</taxon>
        <taxon>Neferthenavirus neferthena</taxon>
    </lineage>
</organism>
<protein>
    <submittedName>
        <fullName evidence="1">Uncharacterized protein</fullName>
    </submittedName>
</protein>
<dbReference type="GeneID" id="54999131"/>
<dbReference type="Proteomes" id="UP000261846">
    <property type="component" value="Segment"/>
</dbReference>
<dbReference type="RefSeq" id="YP_009808232.1">
    <property type="nucleotide sequence ID" value="NC_048038.1"/>
</dbReference>
<name>A0A385D4L2_9CAUD</name>
<proteinExistence type="predicted"/>
<reference evidence="1 2" key="1">
    <citation type="submission" date="2018-07" db="EMBL/GenBank/DDBJ databases">
        <authorList>
            <person name="Bray K.S."/>
            <person name="Carr Z.A."/>
            <person name="Cox A."/>
            <person name="Croney S.M."/>
            <person name="Francisco T.J."/>
            <person name="Gragg K.N."/>
            <person name="Gress-Byrd C.M."/>
            <person name="Holcomb E.R."/>
            <person name="Justice T.A."/>
            <person name="Latham E.D."/>
            <person name="Lovell F.C."/>
            <person name="Miller H.N."/>
            <person name="Quesada C."/>
            <person name="Radey J."/>
            <person name="Robinson P.M."/>
            <person name="Scott K.N."/>
            <person name="Smith C.E."/>
            <person name="Stamey B.D."/>
            <person name="Stanley G.P."/>
            <person name="Suchonic E.A."/>
            <person name="Taylor K.N."/>
            <person name="Weindel N.A."/>
            <person name="Wiseman B.T."/>
            <person name="Eckardt M.A."/>
            <person name="Gainey M.D."/>
            <person name="Wallen J.R."/>
            <person name="Garlena R.A."/>
            <person name="Russell D.A."/>
            <person name="Pope W.H."/>
            <person name="Jacobs-Sera D."/>
            <person name="Hatfull G.F."/>
        </authorList>
    </citation>
    <scope>NUCLEOTIDE SEQUENCE [LARGE SCALE GENOMIC DNA]</scope>
</reference>
<evidence type="ECO:0000313" key="2">
    <source>
        <dbReference type="Proteomes" id="UP000261846"/>
    </source>
</evidence>
<evidence type="ECO:0000313" key="1">
    <source>
        <dbReference type="EMBL" id="AXQ52920.1"/>
    </source>
</evidence>
<keyword evidence="2" id="KW-1185">Reference proteome</keyword>
<accession>A0A385D4L2</accession>